<keyword evidence="2" id="KW-0862">Zinc</keyword>
<keyword evidence="4" id="KW-1185">Reference proteome</keyword>
<feature type="binding site" evidence="2">
    <location>
        <position position="181"/>
    </location>
    <ligand>
        <name>Zn(2+)</name>
        <dbReference type="ChEBI" id="CHEBI:29105"/>
        <label>1</label>
        <note>catalytic</note>
    </ligand>
</feature>
<dbReference type="SUPFAM" id="SSF51569">
    <property type="entry name" value="Aldolase"/>
    <property type="match status" value="1"/>
</dbReference>
<evidence type="ECO:0000256" key="2">
    <source>
        <dbReference type="PIRSR" id="PIRSR001359-3"/>
    </source>
</evidence>
<feature type="binding site" evidence="2">
    <location>
        <position position="84"/>
    </location>
    <ligand>
        <name>Zn(2+)</name>
        <dbReference type="ChEBI" id="CHEBI:29105"/>
        <label>1</label>
        <note>catalytic</note>
    </ligand>
</feature>
<name>A0A511AID4_9MICO</name>
<dbReference type="EMBL" id="BJUW01000025">
    <property type="protein sequence ID" value="GEK87944.1"/>
    <property type="molecule type" value="Genomic_DNA"/>
</dbReference>
<accession>A0A511AID4</accession>
<feature type="binding site" evidence="2">
    <location>
        <position position="109"/>
    </location>
    <ligand>
        <name>Zn(2+)</name>
        <dbReference type="ChEBI" id="CHEBI:29105"/>
        <label>2</label>
    </ligand>
</feature>
<reference evidence="3 4" key="1">
    <citation type="submission" date="2019-07" db="EMBL/GenBank/DDBJ databases">
        <title>Whole genome shotgun sequence of Microbacterium aerolatum NBRC 103071.</title>
        <authorList>
            <person name="Hosoyama A."/>
            <person name="Uohara A."/>
            <person name="Ohji S."/>
            <person name="Ichikawa N."/>
        </authorList>
    </citation>
    <scope>NUCLEOTIDE SEQUENCE [LARGE SCALE GENOMIC DNA]</scope>
    <source>
        <strain evidence="3 4">NBRC 103071</strain>
    </source>
</reference>
<dbReference type="Pfam" id="PF01116">
    <property type="entry name" value="F_bP_aldolase"/>
    <property type="match status" value="1"/>
</dbReference>
<dbReference type="InterPro" id="IPR050246">
    <property type="entry name" value="Class_II_FBP_aldolase"/>
</dbReference>
<sequence>MTLAAAGELLSDATLRGRAVPAFNVITLEQAEAVVGGAEDAGIGVLIQLSQNATVFRGGFAPLLSACRELAREASVAIGIHLDHIEDDELALAIIERSAELGVGSLMFDRASLPYAENVALTARVAAAAHGRALWIEGELGEVGGKDGAHAPGVRTDPDEAASFVRDTAVDLLAVAVGSSHAMTERAAVLDLELIGRLDAAVPVPLVLHGSSGVPDGMLSDAVSAGIRKVNVGTALGVVGTARLRRELAERPDAVDPRSYLRGVRTATRDEVARLASVVG</sequence>
<protein>
    <submittedName>
        <fullName evidence="3">Fructose-bisphosphate aldolase</fullName>
    </submittedName>
</protein>
<dbReference type="RefSeq" id="WP_147041039.1">
    <property type="nucleotide sequence ID" value="NZ_BJUW01000025.1"/>
</dbReference>
<dbReference type="AlphaFoldDB" id="A0A511AID4"/>
<evidence type="ECO:0000313" key="3">
    <source>
        <dbReference type="EMBL" id="GEK87944.1"/>
    </source>
</evidence>
<comment type="cofactor">
    <cofactor evidence="2">
        <name>Zn(2+)</name>
        <dbReference type="ChEBI" id="CHEBI:29105"/>
    </cofactor>
    <text evidence="2">Binds 2 Zn(2+) ions per subunit. One is catalytic and the other provides a structural contribution.</text>
</comment>
<dbReference type="PANTHER" id="PTHR30304">
    <property type="entry name" value="D-TAGATOSE-1,6-BISPHOSPHATE ALDOLASE"/>
    <property type="match status" value="1"/>
</dbReference>
<dbReference type="Gene3D" id="3.20.20.70">
    <property type="entry name" value="Aldolase class I"/>
    <property type="match status" value="1"/>
</dbReference>
<dbReference type="GO" id="GO:0016832">
    <property type="term" value="F:aldehyde-lyase activity"/>
    <property type="evidence" value="ECO:0007669"/>
    <property type="project" value="InterPro"/>
</dbReference>
<feature type="active site" description="Proton donor" evidence="1">
    <location>
        <position position="83"/>
    </location>
</feature>
<proteinExistence type="predicted"/>
<dbReference type="GO" id="GO:0008270">
    <property type="term" value="F:zinc ion binding"/>
    <property type="evidence" value="ECO:0007669"/>
    <property type="project" value="InterPro"/>
</dbReference>
<feature type="binding site" evidence="2">
    <location>
        <position position="209"/>
    </location>
    <ligand>
        <name>Zn(2+)</name>
        <dbReference type="ChEBI" id="CHEBI:29105"/>
        <label>1</label>
        <note>catalytic</note>
    </ligand>
</feature>
<evidence type="ECO:0000256" key="1">
    <source>
        <dbReference type="PIRSR" id="PIRSR001359-1"/>
    </source>
</evidence>
<dbReference type="OrthoDB" id="9803995at2"/>
<dbReference type="GO" id="GO:0005975">
    <property type="term" value="P:carbohydrate metabolic process"/>
    <property type="evidence" value="ECO:0007669"/>
    <property type="project" value="InterPro"/>
</dbReference>
<dbReference type="InterPro" id="IPR013785">
    <property type="entry name" value="Aldolase_TIM"/>
</dbReference>
<dbReference type="PANTHER" id="PTHR30304:SF0">
    <property type="entry name" value="D-TAGATOSE-1,6-BISPHOSPHATE ALDOLASE SUBUNIT GATY-RELATED"/>
    <property type="match status" value="1"/>
</dbReference>
<organism evidence="3 4">
    <name type="scientific">Microbacterium aerolatum</name>
    <dbReference type="NCBI Taxonomy" id="153731"/>
    <lineage>
        <taxon>Bacteria</taxon>
        <taxon>Bacillati</taxon>
        <taxon>Actinomycetota</taxon>
        <taxon>Actinomycetes</taxon>
        <taxon>Micrococcales</taxon>
        <taxon>Microbacteriaceae</taxon>
        <taxon>Microbacterium</taxon>
    </lineage>
</organism>
<comment type="caution">
    <text evidence="3">The sequence shown here is derived from an EMBL/GenBank/DDBJ whole genome shotgun (WGS) entry which is preliminary data.</text>
</comment>
<dbReference type="PIRSF" id="PIRSF001359">
    <property type="entry name" value="F_bP_aldolase_II"/>
    <property type="match status" value="1"/>
</dbReference>
<feature type="binding site" evidence="2">
    <location>
        <position position="139"/>
    </location>
    <ligand>
        <name>Zn(2+)</name>
        <dbReference type="ChEBI" id="CHEBI:29105"/>
        <label>2</label>
    </ligand>
</feature>
<dbReference type="Proteomes" id="UP000321225">
    <property type="component" value="Unassembled WGS sequence"/>
</dbReference>
<keyword evidence="2" id="KW-0479">Metal-binding</keyword>
<evidence type="ECO:0000313" key="4">
    <source>
        <dbReference type="Proteomes" id="UP000321225"/>
    </source>
</evidence>
<gene>
    <name evidence="3" type="primary">fbaA</name>
    <name evidence="3" type="ORF">MAE01_31200</name>
</gene>
<dbReference type="InterPro" id="IPR000771">
    <property type="entry name" value="FBA_II"/>
</dbReference>